<evidence type="ECO:0000313" key="1">
    <source>
        <dbReference type="EMBL" id="OON16610.1"/>
    </source>
</evidence>
<dbReference type="AlphaFoldDB" id="A0A1S8WQ16"/>
<name>A0A1S8WQ16_OPIVI</name>
<evidence type="ECO:0000313" key="2">
    <source>
        <dbReference type="Proteomes" id="UP000243686"/>
    </source>
</evidence>
<sequence length="64" mass="6914">MSITVPTIPQWGVEHLNTQRNLCKALVTGGLSSSLIYSMPCDSSSKLREGSRPAACFLYSAIPE</sequence>
<reference evidence="1 2" key="1">
    <citation type="submission" date="2015-03" db="EMBL/GenBank/DDBJ databases">
        <title>Draft genome of the nematode, Opisthorchis viverrini.</title>
        <authorList>
            <person name="Mitreva M."/>
        </authorList>
    </citation>
    <scope>NUCLEOTIDE SEQUENCE [LARGE SCALE GENOMIC DNA]</scope>
    <source>
        <strain evidence="1">Khon Kaen</strain>
    </source>
</reference>
<dbReference type="EMBL" id="KV896970">
    <property type="protein sequence ID" value="OON16610.1"/>
    <property type="molecule type" value="Genomic_DNA"/>
</dbReference>
<protein>
    <submittedName>
        <fullName evidence="1">Uncharacterized protein</fullName>
    </submittedName>
</protein>
<gene>
    <name evidence="1" type="ORF">X801_07574</name>
</gene>
<keyword evidence="2" id="KW-1185">Reference proteome</keyword>
<accession>A0A1S8WQ16</accession>
<dbReference type="Proteomes" id="UP000243686">
    <property type="component" value="Unassembled WGS sequence"/>
</dbReference>
<organism evidence="1 2">
    <name type="scientific">Opisthorchis viverrini</name>
    <name type="common">Southeast Asian liver fluke</name>
    <dbReference type="NCBI Taxonomy" id="6198"/>
    <lineage>
        <taxon>Eukaryota</taxon>
        <taxon>Metazoa</taxon>
        <taxon>Spiralia</taxon>
        <taxon>Lophotrochozoa</taxon>
        <taxon>Platyhelminthes</taxon>
        <taxon>Trematoda</taxon>
        <taxon>Digenea</taxon>
        <taxon>Opisthorchiida</taxon>
        <taxon>Opisthorchiata</taxon>
        <taxon>Opisthorchiidae</taxon>
        <taxon>Opisthorchis</taxon>
    </lineage>
</organism>
<proteinExistence type="predicted"/>